<evidence type="ECO:0008006" key="3">
    <source>
        <dbReference type="Google" id="ProtNLM"/>
    </source>
</evidence>
<gene>
    <name evidence="1" type="ORF">FVE67_01545</name>
</gene>
<protein>
    <recommendedName>
        <fullName evidence="3">Type I restriction enzyme R protein N-terminal domain-containing protein</fullName>
    </recommendedName>
</protein>
<dbReference type="RefSeq" id="WP_168718921.1">
    <property type="nucleotide sequence ID" value="NZ_CP042909.1"/>
</dbReference>
<keyword evidence="2" id="KW-1185">Reference proteome</keyword>
<dbReference type="EMBL" id="CP042909">
    <property type="protein sequence ID" value="QJA05557.1"/>
    <property type="molecule type" value="Genomic_DNA"/>
</dbReference>
<name>A0A6H1WQR5_9BACT</name>
<reference evidence="1 2" key="1">
    <citation type="submission" date="2019-08" db="EMBL/GenBank/DDBJ databases">
        <title>Complete genome sequence of Thermosulfurimonas marina SU872T, an anaerobic thermophilic chemolithoautotrophic bacterium isolated from a shallow marine hydrothermal vent.</title>
        <authorList>
            <person name="Allioux M."/>
            <person name="Jebbar M."/>
            <person name="Slobodkina G."/>
            <person name="Slobodkin A."/>
            <person name="Moalic Y."/>
            <person name="Frolova A."/>
            <person name="Shao Z."/>
            <person name="Alain K."/>
        </authorList>
    </citation>
    <scope>NUCLEOTIDE SEQUENCE [LARGE SCALE GENOMIC DNA]</scope>
    <source>
        <strain evidence="1 2">SU872</strain>
    </source>
</reference>
<dbReference type="Proteomes" id="UP000501253">
    <property type="component" value="Chromosome"/>
</dbReference>
<evidence type="ECO:0000313" key="2">
    <source>
        <dbReference type="Proteomes" id="UP000501253"/>
    </source>
</evidence>
<sequence length="141" mass="15628">MELREFFLARGFPEDTLKEPPEVLLNLGLSPQRVRAAFVVVSEGRPLMVADYAPGAVRSRLRALLAYARLAFPRTPPPLVLQTNGREFVLAEVTSGKEIAFGGPEVLPSFEELKARPSPPPVERRRIPVEERVLFIHSTGG</sequence>
<proteinExistence type="predicted"/>
<dbReference type="KEGG" id="tmai:FVE67_01545"/>
<evidence type="ECO:0000313" key="1">
    <source>
        <dbReference type="EMBL" id="QJA05557.1"/>
    </source>
</evidence>
<accession>A0A6H1WQR5</accession>
<dbReference type="AlphaFoldDB" id="A0A6H1WQR5"/>
<organism evidence="1 2">
    <name type="scientific">Thermosulfurimonas marina</name>
    <dbReference type="NCBI Taxonomy" id="2047767"/>
    <lineage>
        <taxon>Bacteria</taxon>
        <taxon>Pseudomonadati</taxon>
        <taxon>Thermodesulfobacteriota</taxon>
        <taxon>Thermodesulfobacteria</taxon>
        <taxon>Thermodesulfobacteriales</taxon>
        <taxon>Thermodesulfobacteriaceae</taxon>
        <taxon>Thermosulfurimonas</taxon>
    </lineage>
</organism>